<evidence type="ECO:0000313" key="3">
    <source>
        <dbReference type="Proteomes" id="UP001595858"/>
    </source>
</evidence>
<feature type="compositionally biased region" description="Low complexity" evidence="1">
    <location>
        <begin position="203"/>
        <end position="216"/>
    </location>
</feature>
<dbReference type="EMBL" id="JBHSIY010000010">
    <property type="protein sequence ID" value="MFC4867352.1"/>
    <property type="molecule type" value="Genomic_DNA"/>
</dbReference>
<gene>
    <name evidence="2" type="ORF">ACFPCZ_11995</name>
</gene>
<proteinExistence type="predicted"/>
<name>A0ABV9SQ12_9ACTN</name>
<reference evidence="3" key="1">
    <citation type="journal article" date="2019" name="Int. J. Syst. Evol. Microbiol.">
        <title>The Global Catalogue of Microorganisms (GCM) 10K type strain sequencing project: providing services to taxonomists for standard genome sequencing and annotation.</title>
        <authorList>
            <consortium name="The Broad Institute Genomics Platform"/>
            <consortium name="The Broad Institute Genome Sequencing Center for Infectious Disease"/>
            <person name="Wu L."/>
            <person name="Ma J."/>
        </authorList>
    </citation>
    <scope>NUCLEOTIDE SEQUENCE [LARGE SCALE GENOMIC DNA]</scope>
    <source>
        <strain evidence="3">CGMCC 4.7304</strain>
    </source>
</reference>
<feature type="region of interest" description="Disordered" evidence="1">
    <location>
        <begin position="93"/>
        <end position="230"/>
    </location>
</feature>
<accession>A0ABV9SQ12</accession>
<evidence type="ECO:0008006" key="4">
    <source>
        <dbReference type="Google" id="ProtNLM"/>
    </source>
</evidence>
<protein>
    <recommendedName>
        <fullName evidence="4">Cell division protein DivIVA</fullName>
    </recommendedName>
</protein>
<sequence length="230" mass="22582">MSPIISVLIALAAVAVLAGVAFVVMGKGGELARFEADHPPLDLPADRPLSGSDVSRVLLPLSLWGYHVRAVDDVLRRVVGALSERDARIADLERRLQETGRPAPDTAASETAPGTGPGTGSGPRSGSVWDAPREPEAPDRTGGDTGAAAAVRTGAHARGGASPSGAAGSGDRPGAGGPGESGGAGEDGDDPGPPGDREGSEGGSAAADGSGATASDRGSEATGAQRQSAR</sequence>
<dbReference type="Proteomes" id="UP001595858">
    <property type="component" value="Unassembled WGS sequence"/>
</dbReference>
<evidence type="ECO:0000313" key="2">
    <source>
        <dbReference type="EMBL" id="MFC4867352.1"/>
    </source>
</evidence>
<organism evidence="2 3">
    <name type="scientific">Streptomonospora arabica</name>
    <dbReference type="NCBI Taxonomy" id="412417"/>
    <lineage>
        <taxon>Bacteria</taxon>
        <taxon>Bacillati</taxon>
        <taxon>Actinomycetota</taxon>
        <taxon>Actinomycetes</taxon>
        <taxon>Streptosporangiales</taxon>
        <taxon>Nocardiopsidaceae</taxon>
        <taxon>Streptomonospora</taxon>
    </lineage>
</organism>
<feature type="compositionally biased region" description="Low complexity" evidence="1">
    <location>
        <begin position="146"/>
        <end position="166"/>
    </location>
</feature>
<dbReference type="RefSeq" id="WP_386699460.1">
    <property type="nucleotide sequence ID" value="NZ_BAAAQI010000004.1"/>
</dbReference>
<feature type="compositionally biased region" description="Gly residues" evidence="1">
    <location>
        <begin position="167"/>
        <end position="185"/>
    </location>
</feature>
<keyword evidence="3" id="KW-1185">Reference proteome</keyword>
<feature type="compositionally biased region" description="Basic and acidic residues" evidence="1">
    <location>
        <begin position="131"/>
        <end position="142"/>
    </location>
</feature>
<evidence type="ECO:0000256" key="1">
    <source>
        <dbReference type="SAM" id="MobiDB-lite"/>
    </source>
</evidence>
<comment type="caution">
    <text evidence="2">The sequence shown here is derived from an EMBL/GenBank/DDBJ whole genome shotgun (WGS) entry which is preliminary data.</text>
</comment>